<dbReference type="OrthoDB" id="1449339at2"/>
<name>G2PP09_ALLRU</name>
<dbReference type="KEGG" id="mrs:Murru_2356"/>
<reference evidence="1 2" key="2">
    <citation type="journal article" date="2012" name="Stand. Genomic Sci.">
        <title>Complete genome sequence of the facultatively anaerobic, appendaged bacterium Muricauda ruestringensis type strain (B1(T)).</title>
        <authorList>
            <person name="Huntemann M."/>
            <person name="Teshima H."/>
            <person name="Lapidus A."/>
            <person name="Nolan M."/>
            <person name="Lucas S."/>
            <person name="Hammon N."/>
            <person name="Deshpande S."/>
            <person name="Cheng J.F."/>
            <person name="Tapia R."/>
            <person name="Goodwin L.A."/>
            <person name="Pitluck S."/>
            <person name="Liolios K."/>
            <person name="Pagani I."/>
            <person name="Ivanova N."/>
            <person name="Mavromatis K."/>
            <person name="Mikhailova N."/>
            <person name="Pati A."/>
            <person name="Chen A."/>
            <person name="Palaniappan K."/>
            <person name="Land M."/>
            <person name="Hauser L."/>
            <person name="Pan C."/>
            <person name="Brambilla E.M."/>
            <person name="Rohde M."/>
            <person name="Spring S."/>
            <person name="Goker M."/>
            <person name="Detter J.C."/>
            <person name="Bristow J."/>
            <person name="Eisen J.A."/>
            <person name="Markowitz V."/>
            <person name="Hugenholtz P."/>
            <person name="Kyrpides N.C."/>
            <person name="Klenk H.P."/>
            <person name="Woyke T."/>
        </authorList>
    </citation>
    <scope>NUCLEOTIDE SEQUENCE [LARGE SCALE GENOMIC DNA]</scope>
    <source>
        <strain evidence="2">DSM 13258 / LMG 19739 / B1</strain>
    </source>
</reference>
<dbReference type="HOGENOM" id="CLU_2862946_0_0_10"/>
<dbReference type="STRING" id="886377.Murru_2356"/>
<dbReference type="AlphaFoldDB" id="G2PP09"/>
<proteinExistence type="predicted"/>
<dbReference type="RefSeq" id="WP_014033675.1">
    <property type="nucleotide sequence ID" value="NC_015945.1"/>
</dbReference>
<reference evidence="2" key="1">
    <citation type="submission" date="2011-08" db="EMBL/GenBank/DDBJ databases">
        <title>The complete genome of Muricauda ruestringensis DSM 13258.</title>
        <authorList>
            <person name="Lucas S."/>
            <person name="Han J."/>
            <person name="Lapidus A."/>
            <person name="Bruce D."/>
            <person name="Goodwin L."/>
            <person name="Pitluck S."/>
            <person name="Peters L."/>
            <person name="Kyrpides N."/>
            <person name="Mavromatis K."/>
            <person name="Ivanova N."/>
            <person name="Ovchinnikova G."/>
            <person name="Teshima H."/>
            <person name="Detter J.C."/>
            <person name="Tapia R."/>
            <person name="Han C."/>
            <person name="Land M."/>
            <person name="Hauser L."/>
            <person name="Markowitz V."/>
            <person name="Cheng J.-F."/>
            <person name="Hugenholtz P."/>
            <person name="Woyke T."/>
            <person name="Wu D."/>
            <person name="Spring S."/>
            <person name="Schroeder M."/>
            <person name="Brambilla E."/>
            <person name="Klenk H.-P."/>
            <person name="Eisen J.A."/>
        </authorList>
    </citation>
    <scope>NUCLEOTIDE SEQUENCE [LARGE SCALE GENOMIC DNA]</scope>
    <source>
        <strain evidence="2">DSM 13258 / LMG 19739 / B1</strain>
    </source>
</reference>
<dbReference type="Proteomes" id="UP000008908">
    <property type="component" value="Chromosome"/>
</dbReference>
<accession>G2PP09</accession>
<keyword evidence="2" id="KW-1185">Reference proteome</keyword>
<evidence type="ECO:0000313" key="1">
    <source>
        <dbReference type="EMBL" id="AEM71394.1"/>
    </source>
</evidence>
<evidence type="ECO:0000313" key="2">
    <source>
        <dbReference type="Proteomes" id="UP000008908"/>
    </source>
</evidence>
<sequence>MISLEQQNELSQLISDTYGTSEAFTQHLELCLEMLFYLEEDTFSRVEIQEVATALRRVVRVLRG</sequence>
<dbReference type="EMBL" id="CP002999">
    <property type="protein sequence ID" value="AEM71394.1"/>
    <property type="molecule type" value="Genomic_DNA"/>
</dbReference>
<protein>
    <submittedName>
        <fullName evidence="1">Uncharacterized protein</fullName>
    </submittedName>
</protein>
<organism evidence="1 2">
    <name type="scientific">Allomuricauda ruestringensis (strain DSM 13258 / CIP 107369 / LMG 19739 / B1)</name>
    <name type="common">Muricauda ruestringensis</name>
    <dbReference type="NCBI Taxonomy" id="886377"/>
    <lineage>
        <taxon>Bacteria</taxon>
        <taxon>Pseudomonadati</taxon>
        <taxon>Bacteroidota</taxon>
        <taxon>Flavobacteriia</taxon>
        <taxon>Flavobacteriales</taxon>
        <taxon>Flavobacteriaceae</taxon>
        <taxon>Flagellimonas</taxon>
    </lineage>
</organism>
<gene>
    <name evidence="1" type="ordered locus">Murru_2356</name>
</gene>